<evidence type="ECO:0000313" key="2">
    <source>
        <dbReference type="EMBL" id="AGF74217.1"/>
    </source>
</evidence>
<protein>
    <submittedName>
        <fullName evidence="2">Uncharacterized protein</fullName>
    </submittedName>
</protein>
<keyword evidence="3" id="KW-1185">Reference proteome</keyword>
<dbReference type="KEGG" id="baus:BAnh1_03340"/>
<dbReference type="OrthoDB" id="7926122at2"/>
<sequence length="567" mass="63253">MVNFNDRYRNNKRRWLLYITGFIAVLAIVIIGVFYTAKPYLDSFLKKEMARHSISAETSETSIMGKINLTNVIVPAPKGVSLRIGAVSGRPPISFIPGAFTLYNVDLRYNNIHLQIPRVSISDISLKAKNTAIPSRLLQSLMRIDIESIVASDILLSVKNENKPTEKVDIKNFKLTDLRNGRIRSIDIKNISTKTDSATVTKDSTKQAYLLLESGAVKVRNIDLGYAYSIIFGKNPTDNRSETITGPIALENVTLNIFGETEKKSSFSLGKLQTSGLKMKPFKQNLKQLIQTYLDAKNSNNRVAEKTVQNAIIVNILSAITSIDAQIDKAIIDTPKLKTTLESFQLQPSQWQQSVPEKLLISFSSLSISPKELEKHDLDLLKDMNLESFDFSGKVDIAYNEKKRTLFLNTISFGVRDVGSGEVSAKIINVDEALFSGQKDAIAATTQNLGVTEIDIRYTDAGFIDKLFSYFAKNLTDNKHDLKKELYDDFYLIMTQSPSILLKDHAEAEEVAKSFGDFAQNPQTLTIKIRAKDDKGLTAADLETALQRDLSAALKKVNLIVKNEVIH</sequence>
<reference evidence="2 3" key="1">
    <citation type="journal article" date="2013" name="PLoS Genet.">
        <title>A gene transfer agent and a dynamic repertoire of secretion systems hold the keys to the explosive radiation of the emerging pathogen Bartonella.</title>
        <authorList>
            <person name="Guy L."/>
            <person name="Nystedt B."/>
            <person name="Toft C."/>
            <person name="Zaremba-Niedzwiedzka K."/>
            <person name="Berglund E.C."/>
            <person name="Granberg F."/>
            <person name="Naslund K."/>
            <person name="Eriksson A.S."/>
            <person name="Andersson S.G."/>
        </authorList>
    </citation>
    <scope>NUCLEOTIDE SEQUENCE [LARGE SCALE GENOMIC DNA]</scope>
    <source>
        <strain evidence="2 3">Aust/NH1</strain>
    </source>
</reference>
<dbReference type="Proteomes" id="UP000011729">
    <property type="component" value="Chromosome"/>
</dbReference>
<dbReference type="PATRIC" id="fig|1094489.3.peg.417"/>
<dbReference type="RefSeq" id="WP_015397726.1">
    <property type="nucleotide sequence ID" value="NC_020300.1"/>
</dbReference>
<evidence type="ECO:0000256" key="1">
    <source>
        <dbReference type="SAM" id="Phobius"/>
    </source>
</evidence>
<dbReference type="AlphaFoldDB" id="M1NXL1"/>
<accession>M1NXL1</accession>
<keyword evidence="1" id="KW-0812">Transmembrane</keyword>
<name>M1NXL1_BARAA</name>
<keyword evidence="1" id="KW-1133">Transmembrane helix</keyword>
<gene>
    <name evidence="2" type="ordered locus">BAnh1_03340</name>
</gene>
<evidence type="ECO:0000313" key="3">
    <source>
        <dbReference type="Proteomes" id="UP000011729"/>
    </source>
</evidence>
<feature type="transmembrane region" description="Helical" evidence="1">
    <location>
        <begin position="15"/>
        <end position="37"/>
    </location>
</feature>
<dbReference type="HOGENOM" id="CLU_482885_0_0_5"/>
<dbReference type="eggNOG" id="ENOG502ZBU6">
    <property type="taxonomic scope" value="Bacteria"/>
</dbReference>
<keyword evidence="1" id="KW-0472">Membrane</keyword>
<proteinExistence type="predicted"/>
<organism evidence="2 3">
    <name type="scientific">Bartonella australis (strain Aust/NH1)</name>
    <dbReference type="NCBI Taxonomy" id="1094489"/>
    <lineage>
        <taxon>Bacteria</taxon>
        <taxon>Pseudomonadati</taxon>
        <taxon>Pseudomonadota</taxon>
        <taxon>Alphaproteobacteria</taxon>
        <taxon>Hyphomicrobiales</taxon>
        <taxon>Bartonellaceae</taxon>
        <taxon>Bartonella</taxon>
    </lineage>
</organism>
<dbReference type="EMBL" id="CP003123">
    <property type="protein sequence ID" value="AGF74217.1"/>
    <property type="molecule type" value="Genomic_DNA"/>
</dbReference>